<evidence type="ECO:0000256" key="13">
    <source>
        <dbReference type="ARBA" id="ARBA00023136"/>
    </source>
</evidence>
<evidence type="ECO:0000256" key="2">
    <source>
        <dbReference type="ARBA" id="ARBA00010044"/>
    </source>
</evidence>
<evidence type="ECO:0000256" key="4">
    <source>
        <dbReference type="ARBA" id="ARBA00022670"/>
    </source>
</evidence>
<evidence type="ECO:0000313" key="18">
    <source>
        <dbReference type="EMBL" id="MBL6456684.1"/>
    </source>
</evidence>
<evidence type="ECO:0000313" key="19">
    <source>
        <dbReference type="Proteomes" id="UP000606490"/>
    </source>
</evidence>
<dbReference type="EMBL" id="JAEUXJ010000005">
    <property type="protein sequence ID" value="MBL6456684.1"/>
    <property type="molecule type" value="Genomic_DNA"/>
</dbReference>
<comment type="caution">
    <text evidence="18">The sequence shown here is derived from an EMBL/GenBank/DDBJ whole genome shotgun (WGS) entry which is preliminary data.</text>
</comment>
<keyword evidence="3 14" id="KW-1003">Cell membrane</keyword>
<keyword evidence="6 14" id="KW-0479">Metal-binding</keyword>
<evidence type="ECO:0000256" key="12">
    <source>
        <dbReference type="ARBA" id="ARBA00023049"/>
    </source>
</evidence>
<feature type="active site" evidence="14">
    <location>
        <position position="420"/>
    </location>
</feature>
<dbReference type="InterPro" id="IPR000642">
    <property type="entry name" value="Peptidase_M41"/>
</dbReference>
<feature type="binding site" evidence="14">
    <location>
        <position position="423"/>
    </location>
    <ligand>
        <name>Zn(2+)</name>
        <dbReference type="ChEBI" id="CHEBI:29105"/>
        <note>catalytic</note>
    </ligand>
</feature>
<comment type="subunit">
    <text evidence="14">Homohexamer.</text>
</comment>
<comment type="similarity">
    <text evidence="2 14">In the C-terminal section; belongs to the peptidase M41 family.</text>
</comment>
<keyword evidence="5 14" id="KW-0812">Transmembrane</keyword>
<comment type="similarity">
    <text evidence="15">Belongs to the AAA ATPase family.</text>
</comment>
<reference evidence="18 19" key="1">
    <citation type="submission" date="2021-01" db="EMBL/GenBank/DDBJ databases">
        <title>Belnapia mucosa sp. nov. and Belnapia arida sp. nov., isolated from the Tabernas Desert (Almeria, Spain).</title>
        <authorList>
            <person name="Molina-Menor E."/>
            <person name="Vidal-Verdu A."/>
            <person name="Calonge A."/>
            <person name="Satari L."/>
            <person name="Pereto Magraner J."/>
            <person name="Porcar Miralles M."/>
        </authorList>
    </citation>
    <scope>NUCLEOTIDE SEQUENCE [LARGE SCALE GENOMIC DNA]</scope>
    <source>
        <strain evidence="18 19">T6</strain>
    </source>
</reference>
<dbReference type="HAMAP" id="MF_01458">
    <property type="entry name" value="FtsH"/>
    <property type="match status" value="1"/>
</dbReference>
<evidence type="ECO:0000256" key="6">
    <source>
        <dbReference type="ARBA" id="ARBA00022723"/>
    </source>
</evidence>
<keyword evidence="7 14" id="KW-0547">Nucleotide-binding</keyword>
<dbReference type="InterPro" id="IPR027417">
    <property type="entry name" value="P-loop_NTPase"/>
</dbReference>
<dbReference type="Gene3D" id="3.30.720.210">
    <property type="match status" value="1"/>
</dbReference>
<dbReference type="GO" id="GO:0008237">
    <property type="term" value="F:metallopeptidase activity"/>
    <property type="evidence" value="ECO:0007669"/>
    <property type="project" value="UniProtKB-KW"/>
</dbReference>
<feature type="transmembrane region" description="Helical" evidence="14">
    <location>
        <begin position="105"/>
        <end position="125"/>
    </location>
</feature>
<dbReference type="PANTHER" id="PTHR23076:SF97">
    <property type="entry name" value="ATP-DEPENDENT ZINC METALLOPROTEASE YME1L1"/>
    <property type="match status" value="1"/>
</dbReference>
<sequence length="640" mass="69855">MNNFGRNLALWVIVALLLVALFNLFQPSGSAQRGAQQVAYSDFLNEVGAGHVRDVTIQGRTVNGTLNDGRTFQSYTPEDPNLVSRLTEKGVRVVARPEESDVNPLFHYLLSWFPMLLLIGVWVFFMRQMQSGGGRAMGFGKSRARLLTEKQGRVTFEDVAGIDEAKGELEEIVEFLRDPQKFQRLGGKIPKGCLLVGPPGTGKTLLARAIAGEANVPFFTISGSDFVEMFVGVGASRVRDMFEQGKKNAPCIIFIDEIDAVGRHRGAGLGGGNDEREQTLNQMLVEMDGFESNEGVILIAATNRPDVLDPALLRPGRFDRQVVVPNPDVSGREKILRVHMRKVPLASDVDPKVIARGTPGFSGADLANLVNEAALLAARTGRRTVGMHEFEQAKDKVLMGAERRSLVMSEDEKRMTAYHEAGHALCAMKLPECDPVHKATIIPRGRALGLVMSLPEGDRYSKHKSKLLSELAMAMGGRVAEELIFGPDKVSNGASGDIKMATNQARMMVTEWGMSEKLGMIAYGENSQEVFLGHSVTQSKNLSENTAQMIDGEIRRIIDEAYSRCKQLLSENIDELHLLAKGLLEHETISGDEIKQIIRGEPIVRERPDEPVPQGRGSVPSSGRSSRPSGGLNPGPAPAT</sequence>
<evidence type="ECO:0000256" key="1">
    <source>
        <dbReference type="ARBA" id="ARBA00004370"/>
    </source>
</evidence>
<protein>
    <recommendedName>
        <fullName evidence="14">ATP-dependent zinc metalloprotease FtsH</fullName>
        <ecNumber evidence="14">3.4.24.-</ecNumber>
    </recommendedName>
</protein>
<dbReference type="PANTHER" id="PTHR23076">
    <property type="entry name" value="METALLOPROTEASE M41 FTSH"/>
    <property type="match status" value="1"/>
</dbReference>
<feature type="domain" description="AAA+ ATPase" evidence="17">
    <location>
        <begin position="189"/>
        <end position="328"/>
    </location>
</feature>
<dbReference type="SUPFAM" id="SSF52540">
    <property type="entry name" value="P-loop containing nucleoside triphosphate hydrolases"/>
    <property type="match status" value="1"/>
</dbReference>
<evidence type="ECO:0000256" key="5">
    <source>
        <dbReference type="ARBA" id="ARBA00022692"/>
    </source>
</evidence>
<evidence type="ECO:0000256" key="11">
    <source>
        <dbReference type="ARBA" id="ARBA00022989"/>
    </source>
</evidence>
<dbReference type="CDD" id="cd19501">
    <property type="entry name" value="RecA-like_FtsH"/>
    <property type="match status" value="1"/>
</dbReference>
<comment type="subcellular location">
    <subcellularLocation>
        <location evidence="14">Cell membrane</location>
        <topology evidence="14">Multi-pass membrane protein</topology>
        <orientation evidence="14">Cytoplasmic side</orientation>
    </subcellularLocation>
    <subcellularLocation>
        <location evidence="1">Membrane</location>
    </subcellularLocation>
</comment>
<dbReference type="Gene3D" id="1.10.8.60">
    <property type="match status" value="1"/>
</dbReference>
<evidence type="ECO:0000256" key="14">
    <source>
        <dbReference type="HAMAP-Rule" id="MF_01458"/>
    </source>
</evidence>
<dbReference type="SMART" id="SM00382">
    <property type="entry name" value="AAA"/>
    <property type="match status" value="1"/>
</dbReference>
<dbReference type="InterPro" id="IPR003960">
    <property type="entry name" value="ATPase_AAA_CS"/>
</dbReference>
<comment type="caution">
    <text evidence="14">Lacks conserved residue(s) required for the propagation of feature annotation.</text>
</comment>
<proteinExistence type="inferred from homology"/>
<keyword evidence="4 14" id="KW-0645">Protease</keyword>
<dbReference type="Pfam" id="PF06480">
    <property type="entry name" value="FtsH_ext"/>
    <property type="match status" value="1"/>
</dbReference>
<dbReference type="Gene3D" id="3.40.50.300">
    <property type="entry name" value="P-loop containing nucleotide triphosphate hydrolases"/>
    <property type="match status" value="1"/>
</dbReference>
<keyword evidence="19" id="KW-1185">Reference proteome</keyword>
<dbReference type="Pfam" id="PF17862">
    <property type="entry name" value="AAA_lid_3"/>
    <property type="match status" value="1"/>
</dbReference>
<keyword evidence="8 14" id="KW-0378">Hydrolase</keyword>
<evidence type="ECO:0000256" key="15">
    <source>
        <dbReference type="RuleBase" id="RU003651"/>
    </source>
</evidence>
<dbReference type="InterPro" id="IPR011546">
    <property type="entry name" value="Pept_M41_FtsH_extracell"/>
</dbReference>
<feature type="compositionally biased region" description="Low complexity" evidence="16">
    <location>
        <begin position="612"/>
        <end position="631"/>
    </location>
</feature>
<keyword evidence="12 14" id="KW-0482">Metalloprotease</keyword>
<keyword evidence="13 14" id="KW-0472">Membrane</keyword>
<dbReference type="RefSeq" id="WP_202826401.1">
    <property type="nucleotide sequence ID" value="NZ_JAEUXJ010000005.1"/>
</dbReference>
<dbReference type="InterPro" id="IPR005936">
    <property type="entry name" value="FtsH"/>
</dbReference>
<evidence type="ECO:0000256" key="7">
    <source>
        <dbReference type="ARBA" id="ARBA00022741"/>
    </source>
</evidence>
<feature type="compositionally biased region" description="Basic and acidic residues" evidence="16">
    <location>
        <begin position="600"/>
        <end position="610"/>
    </location>
</feature>
<comment type="function">
    <text evidence="14">Acts as a processive, ATP-dependent zinc metallopeptidase for both cytoplasmic and membrane proteins. Plays a role in the quality control of integral membrane proteins.</text>
</comment>
<feature type="binding site" evidence="14">
    <location>
        <begin position="197"/>
        <end position="204"/>
    </location>
    <ligand>
        <name>ATP</name>
        <dbReference type="ChEBI" id="CHEBI:30616"/>
    </ligand>
</feature>
<accession>A0ABS1V4T1</accession>
<dbReference type="Gene3D" id="1.20.58.760">
    <property type="entry name" value="Peptidase M41"/>
    <property type="match status" value="1"/>
</dbReference>
<keyword evidence="9 14" id="KW-0862">Zinc</keyword>
<feature type="binding site" evidence="14">
    <location>
        <position position="419"/>
    </location>
    <ligand>
        <name>Zn(2+)</name>
        <dbReference type="ChEBI" id="CHEBI:29105"/>
        <note>catalytic</note>
    </ligand>
</feature>
<dbReference type="Pfam" id="PF00004">
    <property type="entry name" value="AAA"/>
    <property type="match status" value="1"/>
</dbReference>
<evidence type="ECO:0000256" key="8">
    <source>
        <dbReference type="ARBA" id="ARBA00022801"/>
    </source>
</evidence>
<evidence type="ECO:0000259" key="17">
    <source>
        <dbReference type="SMART" id="SM00382"/>
    </source>
</evidence>
<dbReference type="SUPFAM" id="SSF140990">
    <property type="entry name" value="FtsH protease domain-like"/>
    <property type="match status" value="1"/>
</dbReference>
<dbReference type="NCBIfam" id="TIGR01241">
    <property type="entry name" value="FtsH_fam"/>
    <property type="match status" value="1"/>
</dbReference>
<gene>
    <name evidence="14 18" type="primary">ftsH</name>
    <name evidence="18" type="ORF">JMJ55_15215</name>
</gene>
<keyword evidence="11 14" id="KW-1133">Transmembrane helix</keyword>
<dbReference type="InterPro" id="IPR041569">
    <property type="entry name" value="AAA_lid_3"/>
</dbReference>
<dbReference type="InterPro" id="IPR037219">
    <property type="entry name" value="Peptidase_M41-like"/>
</dbReference>
<dbReference type="PROSITE" id="PS00674">
    <property type="entry name" value="AAA"/>
    <property type="match status" value="1"/>
</dbReference>
<evidence type="ECO:0000256" key="16">
    <source>
        <dbReference type="SAM" id="MobiDB-lite"/>
    </source>
</evidence>
<evidence type="ECO:0000256" key="3">
    <source>
        <dbReference type="ARBA" id="ARBA00022475"/>
    </source>
</evidence>
<organism evidence="18 19">
    <name type="scientific">Belnapia mucosa</name>
    <dbReference type="NCBI Taxonomy" id="2804532"/>
    <lineage>
        <taxon>Bacteria</taxon>
        <taxon>Pseudomonadati</taxon>
        <taxon>Pseudomonadota</taxon>
        <taxon>Alphaproteobacteria</taxon>
        <taxon>Acetobacterales</taxon>
        <taxon>Roseomonadaceae</taxon>
        <taxon>Belnapia</taxon>
    </lineage>
</organism>
<feature type="region of interest" description="Disordered" evidence="16">
    <location>
        <begin position="600"/>
        <end position="640"/>
    </location>
</feature>
<dbReference type="InterPro" id="IPR003593">
    <property type="entry name" value="AAA+_ATPase"/>
</dbReference>
<feature type="binding site" evidence="14">
    <location>
        <position position="497"/>
    </location>
    <ligand>
        <name>Zn(2+)</name>
        <dbReference type="ChEBI" id="CHEBI:29105"/>
        <note>catalytic</note>
    </ligand>
</feature>
<dbReference type="Proteomes" id="UP000606490">
    <property type="component" value="Unassembled WGS sequence"/>
</dbReference>
<keyword evidence="10 14" id="KW-0067">ATP-binding</keyword>
<comment type="similarity">
    <text evidence="14">In the central section; belongs to the AAA ATPase family.</text>
</comment>
<evidence type="ECO:0000256" key="10">
    <source>
        <dbReference type="ARBA" id="ARBA00022840"/>
    </source>
</evidence>
<name>A0ABS1V4T1_9PROT</name>
<evidence type="ECO:0000256" key="9">
    <source>
        <dbReference type="ARBA" id="ARBA00022833"/>
    </source>
</evidence>
<comment type="cofactor">
    <cofactor evidence="14">
        <name>Zn(2+)</name>
        <dbReference type="ChEBI" id="CHEBI:29105"/>
    </cofactor>
    <text evidence="14">Binds 1 zinc ion per subunit.</text>
</comment>
<dbReference type="InterPro" id="IPR003959">
    <property type="entry name" value="ATPase_AAA_core"/>
</dbReference>
<dbReference type="EC" id="3.4.24.-" evidence="14"/>
<dbReference type="Pfam" id="PF01434">
    <property type="entry name" value="Peptidase_M41"/>
    <property type="match status" value="1"/>
</dbReference>